<evidence type="ECO:0000259" key="1">
    <source>
        <dbReference type="Pfam" id="PF17906"/>
    </source>
</evidence>
<dbReference type="InterPro" id="IPR036388">
    <property type="entry name" value="WH-like_DNA-bd_sf"/>
</dbReference>
<dbReference type="GO" id="GO:0044547">
    <property type="term" value="F:DNA topoisomerase binding"/>
    <property type="evidence" value="ECO:0007669"/>
    <property type="project" value="TreeGrafter"/>
</dbReference>
<keyword evidence="3" id="KW-1185">Reference proteome</keyword>
<dbReference type="GO" id="GO:0005634">
    <property type="term" value="C:nucleus"/>
    <property type="evidence" value="ECO:0007669"/>
    <property type="project" value="TreeGrafter"/>
</dbReference>
<gene>
    <name evidence="2" type="ORF">PVAND_017697</name>
</gene>
<dbReference type="GO" id="GO:0000729">
    <property type="term" value="P:DNA double-strand break processing"/>
    <property type="evidence" value="ECO:0007669"/>
    <property type="project" value="TreeGrafter"/>
</dbReference>
<dbReference type="GO" id="GO:0003697">
    <property type="term" value="F:single-stranded DNA binding"/>
    <property type="evidence" value="ECO:0007669"/>
    <property type="project" value="TreeGrafter"/>
</dbReference>
<dbReference type="InterPro" id="IPR036397">
    <property type="entry name" value="RNaseH_sf"/>
</dbReference>
<accession>A0A9J6B956</accession>
<dbReference type="Pfam" id="PF17906">
    <property type="entry name" value="HTH_48"/>
    <property type="match status" value="1"/>
</dbReference>
<dbReference type="PANTHER" id="PTHR46060:SF2">
    <property type="entry name" value="HISTONE-LYSINE N-METHYLTRANSFERASE SETMAR"/>
    <property type="match status" value="1"/>
</dbReference>
<comment type="caution">
    <text evidence="2">The sequence shown here is derived from an EMBL/GenBank/DDBJ whole genome shotgun (WGS) entry which is preliminary data.</text>
</comment>
<evidence type="ECO:0000313" key="3">
    <source>
        <dbReference type="Proteomes" id="UP001107558"/>
    </source>
</evidence>
<protein>
    <recommendedName>
        <fullName evidence="1">Mos1 transposase HTH domain-containing protein</fullName>
    </recommendedName>
</protein>
<name>A0A9J6B956_POLVA</name>
<sequence>MEEVQSSVSRDYIHNLLLFEFKKGSTAEGAARTINETHRKKIVSNSTAKRWFIKFRNGNESLKRVEGSGRIRKFDDDELIDLVQKNPTFTLSEYAHVLEVCTSTVFYRLKNLKFSCKRSNWVPHQLTVKNLNDRVRIFLSLLEKNKAVPFLDHLVTCDEKWILYKNVVKRNEWSRVGAKPRNVAKGELHGKKVLLSLWWDIRGVIFFELLKPNETITAEKYCAQISKVHEALKTKRPALLNRNKIVYHHDNARPHTARITKEKLNEYQWTLIEHPAYSPDAAPCDYYLFRSLQNALNRKSFNTLHEIELFLNNYFESKPQDYYKRGIYKLPGIWQSIVNNNGHYL</sequence>
<evidence type="ECO:0000313" key="2">
    <source>
        <dbReference type="EMBL" id="KAG5666128.1"/>
    </source>
</evidence>
<dbReference type="OrthoDB" id="7790694at2759"/>
<reference evidence="2" key="1">
    <citation type="submission" date="2021-03" db="EMBL/GenBank/DDBJ databases">
        <title>Chromosome level genome of the anhydrobiotic midge Polypedilum vanderplanki.</title>
        <authorList>
            <person name="Yoshida Y."/>
            <person name="Kikawada T."/>
            <person name="Gusev O."/>
        </authorList>
    </citation>
    <scope>NUCLEOTIDE SEQUENCE</scope>
    <source>
        <strain evidence="2">NIAS01</strain>
        <tissue evidence="2">Whole body or cell culture</tissue>
    </source>
</reference>
<dbReference type="Gene3D" id="1.10.10.10">
    <property type="entry name" value="Winged helix-like DNA-binding domain superfamily/Winged helix DNA-binding domain"/>
    <property type="match status" value="1"/>
</dbReference>
<dbReference type="GO" id="GO:0000793">
    <property type="term" value="C:condensed chromosome"/>
    <property type="evidence" value="ECO:0007669"/>
    <property type="project" value="TreeGrafter"/>
</dbReference>
<dbReference type="GO" id="GO:0015074">
    <property type="term" value="P:DNA integration"/>
    <property type="evidence" value="ECO:0007669"/>
    <property type="project" value="TreeGrafter"/>
</dbReference>
<proteinExistence type="predicted"/>
<dbReference type="GO" id="GO:0046975">
    <property type="term" value="F:histone H3K36 methyltransferase activity"/>
    <property type="evidence" value="ECO:0007669"/>
    <property type="project" value="TreeGrafter"/>
</dbReference>
<dbReference type="Pfam" id="PF01359">
    <property type="entry name" value="Transposase_1"/>
    <property type="match status" value="1"/>
</dbReference>
<dbReference type="Proteomes" id="UP001107558">
    <property type="component" value="Unassembled WGS sequence"/>
</dbReference>
<dbReference type="Gene3D" id="3.30.420.10">
    <property type="entry name" value="Ribonuclease H-like superfamily/Ribonuclease H"/>
    <property type="match status" value="1"/>
</dbReference>
<dbReference type="EMBL" id="JADBJN010000084">
    <property type="protein sequence ID" value="KAG5666128.1"/>
    <property type="molecule type" value="Genomic_DNA"/>
</dbReference>
<dbReference type="InterPro" id="IPR001888">
    <property type="entry name" value="Transposase_1"/>
</dbReference>
<dbReference type="AlphaFoldDB" id="A0A9J6B956"/>
<dbReference type="GO" id="GO:0000014">
    <property type="term" value="F:single-stranded DNA endodeoxyribonuclease activity"/>
    <property type="evidence" value="ECO:0007669"/>
    <property type="project" value="TreeGrafter"/>
</dbReference>
<feature type="domain" description="Mos1 transposase HTH" evidence="1">
    <location>
        <begin position="12"/>
        <end position="59"/>
    </location>
</feature>
<dbReference type="GO" id="GO:0035861">
    <property type="term" value="C:site of double-strand break"/>
    <property type="evidence" value="ECO:0007669"/>
    <property type="project" value="TreeGrafter"/>
</dbReference>
<dbReference type="Gene3D" id="1.10.10.1450">
    <property type="match status" value="1"/>
</dbReference>
<dbReference type="PANTHER" id="PTHR46060">
    <property type="entry name" value="MARINER MOS1 TRANSPOSASE-LIKE PROTEIN"/>
    <property type="match status" value="1"/>
</dbReference>
<dbReference type="GO" id="GO:0044774">
    <property type="term" value="P:mitotic DNA integrity checkpoint signaling"/>
    <property type="evidence" value="ECO:0007669"/>
    <property type="project" value="TreeGrafter"/>
</dbReference>
<dbReference type="GO" id="GO:0031297">
    <property type="term" value="P:replication fork processing"/>
    <property type="evidence" value="ECO:0007669"/>
    <property type="project" value="TreeGrafter"/>
</dbReference>
<dbReference type="InterPro" id="IPR041426">
    <property type="entry name" value="Mos1_HTH"/>
</dbReference>
<dbReference type="GO" id="GO:0042800">
    <property type="term" value="F:histone H3K4 methyltransferase activity"/>
    <property type="evidence" value="ECO:0007669"/>
    <property type="project" value="TreeGrafter"/>
</dbReference>
<organism evidence="2 3">
    <name type="scientific">Polypedilum vanderplanki</name>
    <name type="common">Sleeping chironomid midge</name>
    <dbReference type="NCBI Taxonomy" id="319348"/>
    <lineage>
        <taxon>Eukaryota</taxon>
        <taxon>Metazoa</taxon>
        <taxon>Ecdysozoa</taxon>
        <taxon>Arthropoda</taxon>
        <taxon>Hexapoda</taxon>
        <taxon>Insecta</taxon>
        <taxon>Pterygota</taxon>
        <taxon>Neoptera</taxon>
        <taxon>Endopterygota</taxon>
        <taxon>Diptera</taxon>
        <taxon>Nematocera</taxon>
        <taxon>Chironomoidea</taxon>
        <taxon>Chironomidae</taxon>
        <taxon>Chironominae</taxon>
        <taxon>Polypedilum</taxon>
        <taxon>Polypedilum</taxon>
    </lineage>
</organism>
<dbReference type="GO" id="GO:0006303">
    <property type="term" value="P:double-strand break repair via nonhomologous end joining"/>
    <property type="evidence" value="ECO:0007669"/>
    <property type="project" value="TreeGrafter"/>
</dbReference>
<dbReference type="InterPro" id="IPR052709">
    <property type="entry name" value="Transposase-MT_Hybrid"/>
</dbReference>
<dbReference type="GO" id="GO:0003690">
    <property type="term" value="F:double-stranded DNA binding"/>
    <property type="evidence" value="ECO:0007669"/>
    <property type="project" value="TreeGrafter"/>
</dbReference>